<evidence type="ECO:0000313" key="3">
    <source>
        <dbReference type="Proteomes" id="UP000092659"/>
    </source>
</evidence>
<evidence type="ECO:0000313" key="1">
    <source>
        <dbReference type="EMBL" id="ANP48769.1"/>
    </source>
</evidence>
<evidence type="ECO:0008006" key="5">
    <source>
        <dbReference type="Google" id="ProtNLM"/>
    </source>
</evidence>
<protein>
    <recommendedName>
        <fullName evidence="5">ATP-grasp domain-containing protein</fullName>
    </recommendedName>
</protein>
<gene>
    <name evidence="1" type="ORF">AVL59_03545</name>
    <name evidence="2" type="ORF">J2Z21_007073</name>
</gene>
<evidence type="ECO:0000313" key="4">
    <source>
        <dbReference type="Proteomes" id="UP001519309"/>
    </source>
</evidence>
<dbReference type="AlphaFoldDB" id="A0A1B1AQC3"/>
<reference evidence="2 4" key="2">
    <citation type="submission" date="2021-03" db="EMBL/GenBank/DDBJ databases">
        <title>Genomic Encyclopedia of Type Strains, Phase IV (KMG-IV): sequencing the most valuable type-strain genomes for metagenomic binning, comparative biology and taxonomic classification.</title>
        <authorList>
            <person name="Goeker M."/>
        </authorList>
    </citation>
    <scope>NUCLEOTIDE SEQUENCE [LARGE SCALE GENOMIC DNA]</scope>
    <source>
        <strain evidence="2 4">DSM 40499</strain>
    </source>
</reference>
<reference evidence="1 3" key="1">
    <citation type="submission" date="2016-06" db="EMBL/GenBank/DDBJ databases">
        <title>Complete genome sequence of Streptomyces griseochromogenes ATCC 14511, the Blasticidin S producer.</title>
        <authorList>
            <person name="Wu L."/>
        </authorList>
    </citation>
    <scope>NUCLEOTIDE SEQUENCE [LARGE SCALE GENOMIC DNA]</scope>
    <source>
        <strain evidence="1 3">ATCC 14511</strain>
    </source>
</reference>
<dbReference type="KEGG" id="sgs:AVL59_03545"/>
<dbReference type="Proteomes" id="UP000092659">
    <property type="component" value="Chromosome"/>
</dbReference>
<dbReference type="SUPFAM" id="SSF56059">
    <property type="entry name" value="Glutathione synthetase ATP-binding domain-like"/>
    <property type="match status" value="1"/>
</dbReference>
<sequence>MKEDNDVRRIFLLNPDPRLIRQAALADVQVRSIRVDMTDESALRVALAQAAEAGLCVNPARALRVLSDPTAVQRLVRDNRLSPGGTEAAPGRPRLTVETLSVHGMHQAVGITARTPYGLLHPAPLTDDTAAEVRAVVTALLDLAGYQYGPAHAEVTLAPGGPVITGCRTGLGDDPVPELLKAAGGFDLAAGAIEVLAGRLVHAARPNRFAAAAVLAPPWLLESAEVGVLPHVGFVAPPEAPRPGHLVVHADSPEVAARRVASLRSLVVGDDR</sequence>
<dbReference type="Proteomes" id="UP001519309">
    <property type="component" value="Unassembled WGS sequence"/>
</dbReference>
<dbReference type="OrthoDB" id="6964321at2"/>
<dbReference type="EMBL" id="JAGGLP010000019">
    <property type="protein sequence ID" value="MBP2054071.1"/>
    <property type="molecule type" value="Genomic_DNA"/>
</dbReference>
<accession>A0A1B1AQC3</accession>
<organism evidence="1 3">
    <name type="scientific">Streptomyces griseochromogenes</name>
    <dbReference type="NCBI Taxonomy" id="68214"/>
    <lineage>
        <taxon>Bacteria</taxon>
        <taxon>Bacillati</taxon>
        <taxon>Actinomycetota</taxon>
        <taxon>Actinomycetes</taxon>
        <taxon>Kitasatosporales</taxon>
        <taxon>Streptomycetaceae</taxon>
        <taxon>Streptomyces</taxon>
    </lineage>
</organism>
<dbReference type="EMBL" id="CP016279">
    <property type="protein sequence ID" value="ANP48769.1"/>
    <property type="molecule type" value="Genomic_DNA"/>
</dbReference>
<dbReference type="Gene3D" id="3.30.470.20">
    <property type="entry name" value="ATP-grasp fold, B domain"/>
    <property type="match status" value="1"/>
</dbReference>
<keyword evidence="4" id="KW-1185">Reference proteome</keyword>
<dbReference type="RefSeq" id="WP_067299746.1">
    <property type="nucleotide sequence ID" value="NZ_CP016279.1"/>
</dbReference>
<dbReference type="STRING" id="68214.AVL59_03545"/>
<proteinExistence type="predicted"/>
<evidence type="ECO:0000313" key="2">
    <source>
        <dbReference type="EMBL" id="MBP2054071.1"/>
    </source>
</evidence>
<name>A0A1B1AQC3_9ACTN</name>